<sequence length="321" mass="34904">MPGTVQGSKHKHKPICDYAIRMPRGLSVSSHVDVLLYFTQHNSPIVILSISKACPTERKKITRKMKTNRSHIAYGHRVLAGARKVRQSKSVRLGDRVMSVGQGVPCPTAVADWPRTSSGPPGERQFAQCSQFSNCTGTVRTTMMFTVSILPLVVLLSERAPWAFCSPTSDGNGVSSNDTARTSGVWFRPYGALVEEDQRFYTLDDGSPRATTLRPRARSPKRSAKLRREPRFISFETKDNSIEVEIDFAIPFLSIPIQKSMNGVMSSVLKGTPLLNVNLGAVVLAGVLTAGGALVGAAARTFSNSSLLPGWTLPLTPRPAI</sequence>
<dbReference type="EnsemblMetazoa" id="ASIC011977-RA">
    <property type="protein sequence ID" value="ASIC011977-PA"/>
    <property type="gene ID" value="ASIC011977"/>
</dbReference>
<evidence type="ECO:0000313" key="3">
    <source>
        <dbReference type="Proteomes" id="UP000030765"/>
    </source>
</evidence>
<accession>A0A084W1P6</accession>
<organism evidence="1">
    <name type="scientific">Anopheles sinensis</name>
    <name type="common">Mosquito</name>
    <dbReference type="NCBI Taxonomy" id="74873"/>
    <lineage>
        <taxon>Eukaryota</taxon>
        <taxon>Metazoa</taxon>
        <taxon>Ecdysozoa</taxon>
        <taxon>Arthropoda</taxon>
        <taxon>Hexapoda</taxon>
        <taxon>Insecta</taxon>
        <taxon>Pterygota</taxon>
        <taxon>Neoptera</taxon>
        <taxon>Endopterygota</taxon>
        <taxon>Diptera</taxon>
        <taxon>Nematocera</taxon>
        <taxon>Culicoidea</taxon>
        <taxon>Culicidae</taxon>
        <taxon>Anophelinae</taxon>
        <taxon>Anopheles</taxon>
    </lineage>
</organism>
<reference evidence="1 3" key="1">
    <citation type="journal article" date="2014" name="BMC Genomics">
        <title>Genome sequence of Anopheles sinensis provides insight into genetics basis of mosquito competence for malaria parasites.</title>
        <authorList>
            <person name="Zhou D."/>
            <person name="Zhang D."/>
            <person name="Ding G."/>
            <person name="Shi L."/>
            <person name="Hou Q."/>
            <person name="Ye Y."/>
            <person name="Xu Y."/>
            <person name="Zhou H."/>
            <person name="Xiong C."/>
            <person name="Li S."/>
            <person name="Yu J."/>
            <person name="Hong S."/>
            <person name="Yu X."/>
            <person name="Zou P."/>
            <person name="Chen C."/>
            <person name="Chang X."/>
            <person name="Wang W."/>
            <person name="Lv Y."/>
            <person name="Sun Y."/>
            <person name="Ma L."/>
            <person name="Shen B."/>
            <person name="Zhu C."/>
        </authorList>
    </citation>
    <scope>NUCLEOTIDE SEQUENCE [LARGE SCALE GENOMIC DNA]</scope>
</reference>
<evidence type="ECO:0000313" key="1">
    <source>
        <dbReference type="EMBL" id="KFB44140.1"/>
    </source>
</evidence>
<keyword evidence="3" id="KW-1185">Reference proteome</keyword>
<dbReference type="VEuPathDB" id="VectorBase:ASIS001972"/>
<protein>
    <submittedName>
        <fullName evidence="1 2">Uncharacterized protein</fullName>
    </submittedName>
</protein>
<dbReference type="EMBL" id="ATLV01019400">
    <property type="status" value="NOT_ANNOTATED_CDS"/>
    <property type="molecule type" value="Genomic_DNA"/>
</dbReference>
<dbReference type="OrthoDB" id="6436512at2759"/>
<dbReference type="EMBL" id="KE525269">
    <property type="protein sequence ID" value="KFB44140.1"/>
    <property type="molecule type" value="Genomic_DNA"/>
</dbReference>
<dbReference type="AlphaFoldDB" id="A0A084W1P6"/>
<proteinExistence type="predicted"/>
<evidence type="ECO:0000313" key="2">
    <source>
        <dbReference type="EnsemblMetazoa" id="ASIC011977-PA"/>
    </source>
</evidence>
<dbReference type="Proteomes" id="UP000030765">
    <property type="component" value="Unassembled WGS sequence"/>
</dbReference>
<reference evidence="2" key="2">
    <citation type="submission" date="2020-05" db="UniProtKB">
        <authorList>
            <consortium name="EnsemblMetazoa"/>
        </authorList>
    </citation>
    <scope>IDENTIFICATION</scope>
</reference>
<gene>
    <name evidence="1" type="ORF">ZHAS_00011977</name>
</gene>
<name>A0A084W1P6_ANOSI</name>
<dbReference type="VEuPathDB" id="VectorBase:ASIC011977"/>